<keyword evidence="3" id="KW-1185">Reference proteome</keyword>
<organism evidence="2 3">
    <name type="scientific">Anguilla anguilla</name>
    <name type="common">European freshwater eel</name>
    <name type="synonym">Muraena anguilla</name>
    <dbReference type="NCBI Taxonomy" id="7936"/>
    <lineage>
        <taxon>Eukaryota</taxon>
        <taxon>Metazoa</taxon>
        <taxon>Chordata</taxon>
        <taxon>Craniata</taxon>
        <taxon>Vertebrata</taxon>
        <taxon>Euteleostomi</taxon>
        <taxon>Actinopterygii</taxon>
        <taxon>Neopterygii</taxon>
        <taxon>Teleostei</taxon>
        <taxon>Anguilliformes</taxon>
        <taxon>Anguillidae</taxon>
        <taxon>Anguilla</taxon>
    </lineage>
</organism>
<reference evidence="2" key="1">
    <citation type="submission" date="2021-01" db="EMBL/GenBank/DDBJ databases">
        <title>A chromosome-scale assembly of European eel, Anguilla anguilla.</title>
        <authorList>
            <person name="Henkel C."/>
            <person name="Jong-Raadsen S.A."/>
            <person name="Dufour S."/>
            <person name="Weltzien F.-A."/>
            <person name="Palstra A.P."/>
            <person name="Pelster B."/>
            <person name="Spaink H.P."/>
            <person name="Van Den Thillart G.E."/>
            <person name="Jansen H."/>
            <person name="Zahm M."/>
            <person name="Klopp C."/>
            <person name="Cedric C."/>
            <person name="Louis A."/>
            <person name="Berthelot C."/>
            <person name="Parey E."/>
            <person name="Roest Crollius H."/>
            <person name="Montfort J."/>
            <person name="Robinson-Rechavi M."/>
            <person name="Bucao C."/>
            <person name="Bouchez O."/>
            <person name="Gislard M."/>
            <person name="Lluch J."/>
            <person name="Milhes M."/>
            <person name="Lampietro C."/>
            <person name="Lopez Roques C."/>
            <person name="Donnadieu C."/>
            <person name="Braasch I."/>
            <person name="Desvignes T."/>
            <person name="Postlethwait J."/>
            <person name="Bobe J."/>
            <person name="Guiguen Y."/>
            <person name="Dirks R."/>
        </authorList>
    </citation>
    <scope>NUCLEOTIDE SEQUENCE</scope>
    <source>
        <strain evidence="2">Tag_6206</strain>
        <tissue evidence="2">Liver</tissue>
    </source>
</reference>
<accession>A0A9D3M4K1</accession>
<dbReference type="Proteomes" id="UP001044222">
    <property type="component" value="Chromosome 9"/>
</dbReference>
<proteinExistence type="predicted"/>
<dbReference type="EMBL" id="JAFIRN010000009">
    <property type="protein sequence ID" value="KAG5842401.1"/>
    <property type="molecule type" value="Genomic_DNA"/>
</dbReference>
<feature type="transmembrane region" description="Helical" evidence="1">
    <location>
        <begin position="6"/>
        <end position="27"/>
    </location>
</feature>
<keyword evidence="1" id="KW-0472">Membrane</keyword>
<evidence type="ECO:0000256" key="1">
    <source>
        <dbReference type="SAM" id="Phobius"/>
    </source>
</evidence>
<protein>
    <submittedName>
        <fullName evidence="2">Uncharacterized protein</fullName>
    </submittedName>
</protein>
<keyword evidence="1" id="KW-1133">Transmembrane helix</keyword>
<keyword evidence="1" id="KW-0812">Transmembrane</keyword>
<evidence type="ECO:0000313" key="3">
    <source>
        <dbReference type="Proteomes" id="UP001044222"/>
    </source>
</evidence>
<evidence type="ECO:0000313" key="2">
    <source>
        <dbReference type="EMBL" id="KAG5842401.1"/>
    </source>
</evidence>
<dbReference type="AlphaFoldDB" id="A0A9D3M4K1"/>
<name>A0A9D3M4K1_ANGAN</name>
<comment type="caution">
    <text evidence="2">The sequence shown here is derived from an EMBL/GenBank/DDBJ whole genome shotgun (WGS) entry which is preliminary data.</text>
</comment>
<sequence length="111" mass="13154">MVKVDLYSVILIHCLVLIVEQLQWYIYHFSDIRMNQVKIMKIYLALQQSIQILLFQPGKVRPWGKQNNGLLSYLKCNVVLRLPLQCICLMHFPEKINKTPNRIPISWWEGS</sequence>
<gene>
    <name evidence="2" type="ORF">ANANG_G00177270</name>
</gene>